<dbReference type="AlphaFoldDB" id="A0A2Z6I9W0"/>
<keyword evidence="3" id="KW-1185">Reference proteome</keyword>
<name>A0A2Z6I9W0_9BURK</name>
<proteinExistence type="predicted"/>
<protein>
    <submittedName>
        <fullName evidence="2">Uncharacterized protein</fullName>
    </submittedName>
</protein>
<evidence type="ECO:0000313" key="3">
    <source>
        <dbReference type="Proteomes" id="UP000271003"/>
    </source>
</evidence>
<feature type="compositionally biased region" description="Basic and acidic residues" evidence="1">
    <location>
        <begin position="11"/>
        <end position="24"/>
    </location>
</feature>
<dbReference type="EMBL" id="AP018786">
    <property type="protein sequence ID" value="BBF23144.1"/>
    <property type="molecule type" value="Genomic_DNA"/>
</dbReference>
<dbReference type="OrthoDB" id="9155021at2"/>
<evidence type="ECO:0000313" key="2">
    <source>
        <dbReference type="EMBL" id="BBF23144.1"/>
    </source>
</evidence>
<feature type="region of interest" description="Disordered" evidence="1">
    <location>
        <begin position="1"/>
        <end position="24"/>
    </location>
</feature>
<dbReference type="Proteomes" id="UP000271003">
    <property type="component" value="Chromosome"/>
</dbReference>
<dbReference type="RefSeq" id="WP_120176780.1">
    <property type="nucleotide sequence ID" value="NZ_AP018786.1"/>
</dbReference>
<reference evidence="2 3" key="1">
    <citation type="journal article" date="2018" name="Int. J. Syst. Evol. Microbiol.">
        <title>Mesosutterella multiformis gen. nov., sp. nov., a member of the family Sutterellaceae and Sutterella megalosphaeroides sp. nov., isolated from human faeces.</title>
        <authorList>
            <person name="Sakamoto M."/>
            <person name="Ikeyama N."/>
            <person name="Kunihiro T."/>
            <person name="Iino T."/>
            <person name="Yuki M."/>
            <person name="Ohkuma M."/>
        </authorList>
    </citation>
    <scope>NUCLEOTIDE SEQUENCE [LARGE SCALE GENOMIC DNA]</scope>
    <source>
        <strain evidence="2 3">6FBBBH3</strain>
    </source>
</reference>
<sequence>MARCGSGCASDCRRSCGHDHGSKAERRPDLLSIEVVEGLLGQACRNMKKRFEAELAGEMSADEHVERTEALVDWLTLTFAGENPHFEDTGEWLPSGLAEYLRETDETLRSGFASDRTVIERAARQFVTETAGALAYFHEHPAEGSVDDFLGFHGARWARRLTGMYEG</sequence>
<organism evidence="2 3">
    <name type="scientific">Sutterella megalosphaeroides</name>
    <dbReference type="NCBI Taxonomy" id="2494234"/>
    <lineage>
        <taxon>Bacteria</taxon>
        <taxon>Pseudomonadati</taxon>
        <taxon>Pseudomonadota</taxon>
        <taxon>Betaproteobacteria</taxon>
        <taxon>Burkholderiales</taxon>
        <taxon>Sutterellaceae</taxon>
        <taxon>Sutterella</taxon>
    </lineage>
</organism>
<dbReference type="KEGG" id="sutt:SUTMEG_10350"/>
<evidence type="ECO:0000256" key="1">
    <source>
        <dbReference type="SAM" id="MobiDB-lite"/>
    </source>
</evidence>
<accession>A0A2Z6I9W0</accession>
<gene>
    <name evidence="2" type="ORF">SUTMEG_10350</name>
</gene>